<dbReference type="PANTHER" id="PTHR30250:SF26">
    <property type="entry name" value="PSMA PROTEIN"/>
    <property type="match status" value="1"/>
</dbReference>
<comment type="subcellular location">
    <subcellularLocation>
        <location evidence="1">Cell membrane</location>
        <topology evidence="1">Multi-pass membrane protein</topology>
    </subcellularLocation>
</comment>
<name>A0ABN2ERC0_9ACTN</name>
<evidence type="ECO:0000256" key="3">
    <source>
        <dbReference type="ARBA" id="ARBA00022692"/>
    </source>
</evidence>
<protein>
    <submittedName>
        <fullName evidence="7">Membrane protein</fullName>
    </submittedName>
</protein>
<dbReference type="RefSeq" id="WP_344201552.1">
    <property type="nucleotide sequence ID" value="NZ_BAAAND010000013.1"/>
</dbReference>
<keyword evidence="2" id="KW-1003">Cell membrane</keyword>
<feature type="transmembrane region" description="Helical" evidence="6">
    <location>
        <begin position="290"/>
        <end position="314"/>
    </location>
</feature>
<dbReference type="EMBL" id="BAAAND010000013">
    <property type="protein sequence ID" value="GAA1615266.1"/>
    <property type="molecule type" value="Genomic_DNA"/>
</dbReference>
<feature type="transmembrane region" description="Helical" evidence="6">
    <location>
        <begin position="156"/>
        <end position="175"/>
    </location>
</feature>
<dbReference type="CDD" id="cd13126">
    <property type="entry name" value="MATE_like_11"/>
    <property type="match status" value="1"/>
</dbReference>
<proteinExistence type="predicted"/>
<evidence type="ECO:0000256" key="5">
    <source>
        <dbReference type="ARBA" id="ARBA00023136"/>
    </source>
</evidence>
<evidence type="ECO:0000313" key="8">
    <source>
        <dbReference type="Proteomes" id="UP001500190"/>
    </source>
</evidence>
<comment type="caution">
    <text evidence="7">The sequence shown here is derived from an EMBL/GenBank/DDBJ whole genome shotgun (WGS) entry which is preliminary data.</text>
</comment>
<feature type="transmembrane region" description="Helical" evidence="6">
    <location>
        <begin position="181"/>
        <end position="202"/>
    </location>
</feature>
<evidence type="ECO:0000256" key="1">
    <source>
        <dbReference type="ARBA" id="ARBA00004651"/>
    </source>
</evidence>
<accession>A0ABN2ERC0</accession>
<dbReference type="Proteomes" id="UP001500190">
    <property type="component" value="Unassembled WGS sequence"/>
</dbReference>
<feature type="transmembrane region" description="Helical" evidence="6">
    <location>
        <begin position="40"/>
        <end position="63"/>
    </location>
</feature>
<feature type="transmembrane region" description="Helical" evidence="6">
    <location>
        <begin position="118"/>
        <end position="135"/>
    </location>
</feature>
<gene>
    <name evidence="7" type="ORF">GCM10009742_78570</name>
</gene>
<evidence type="ECO:0000256" key="6">
    <source>
        <dbReference type="SAM" id="Phobius"/>
    </source>
</evidence>
<evidence type="ECO:0000313" key="7">
    <source>
        <dbReference type="EMBL" id="GAA1615266.1"/>
    </source>
</evidence>
<evidence type="ECO:0000256" key="4">
    <source>
        <dbReference type="ARBA" id="ARBA00022989"/>
    </source>
</evidence>
<reference evidence="7 8" key="1">
    <citation type="journal article" date="2019" name="Int. J. Syst. Evol. Microbiol.">
        <title>The Global Catalogue of Microorganisms (GCM) 10K type strain sequencing project: providing services to taxonomists for standard genome sequencing and annotation.</title>
        <authorList>
            <consortium name="The Broad Institute Genomics Platform"/>
            <consortium name="The Broad Institute Genome Sequencing Center for Infectious Disease"/>
            <person name="Wu L."/>
            <person name="Ma J."/>
        </authorList>
    </citation>
    <scope>NUCLEOTIDE SEQUENCE [LARGE SCALE GENOMIC DNA]</scope>
    <source>
        <strain evidence="7 8">JCM 14304</strain>
    </source>
</reference>
<evidence type="ECO:0000256" key="2">
    <source>
        <dbReference type="ARBA" id="ARBA00022475"/>
    </source>
</evidence>
<keyword evidence="4 6" id="KW-1133">Transmembrane helix</keyword>
<sequence length="423" mass="43319">MPSRLRRQILRRLSWGVADQAVSSLENFLLGVYVARTLGAASLGALGVAFVAYGIILNVSRALSTDALMVRFSDVPRQTWRQGVAASGGVALLVGLAGGVGCAAIGAVLRSAMPGSEVGAAFVALAAGLPGLMLQDSWRQAFFAAGEGVKAFVNDSVWTVLLLGTLLLGGLAGAHGVAWSLLAFGGSATLAALFGGFQAGIVPRPRAATGWLHRHRDLGPRFLVENVVLASVGQVRAVVVAATVGLAAVGAIRGGEMLVGPVSALLMGLAQVAVPEAARAVRRSDRHLRRFCLGLSGGLAVVSFGWSLVVLVVFPFGLGSVLLGTVWPQAQVLVLGITVRNLAGCLQVGPSAGLRALGRADRTMRCQLANAPLAVVFCAAGALAWGAQGAVWGSALAAILGTGIWWQQLTSALRQHVPEGSPA</sequence>
<feature type="transmembrane region" description="Helical" evidence="6">
    <location>
        <begin position="84"/>
        <end position="106"/>
    </location>
</feature>
<dbReference type="PANTHER" id="PTHR30250">
    <property type="entry name" value="PST FAMILY PREDICTED COLANIC ACID TRANSPORTER"/>
    <property type="match status" value="1"/>
</dbReference>
<feature type="transmembrane region" description="Helical" evidence="6">
    <location>
        <begin position="390"/>
        <end position="406"/>
    </location>
</feature>
<organism evidence="7 8">
    <name type="scientific">Kribbella karoonensis</name>
    <dbReference type="NCBI Taxonomy" id="324851"/>
    <lineage>
        <taxon>Bacteria</taxon>
        <taxon>Bacillati</taxon>
        <taxon>Actinomycetota</taxon>
        <taxon>Actinomycetes</taxon>
        <taxon>Propionibacteriales</taxon>
        <taxon>Kribbellaceae</taxon>
        <taxon>Kribbella</taxon>
    </lineage>
</organism>
<dbReference type="InterPro" id="IPR050833">
    <property type="entry name" value="Poly_Biosynth_Transport"/>
</dbReference>
<keyword evidence="3 6" id="KW-0812">Transmembrane</keyword>
<keyword evidence="5 6" id="KW-0472">Membrane</keyword>
<keyword evidence="8" id="KW-1185">Reference proteome</keyword>